<feature type="compositionally biased region" description="Low complexity" evidence="1">
    <location>
        <begin position="278"/>
        <end position="304"/>
    </location>
</feature>
<dbReference type="EMBL" id="RHLK01000003">
    <property type="protein sequence ID" value="MVO99178.1"/>
    <property type="molecule type" value="Genomic_DNA"/>
</dbReference>
<gene>
    <name evidence="2" type="ORF">EDM21_06505</name>
</gene>
<feature type="compositionally biased region" description="Low complexity" evidence="1">
    <location>
        <begin position="402"/>
        <end position="469"/>
    </location>
</feature>
<reference evidence="2 3" key="1">
    <citation type="journal article" date="2019" name="Microorganisms">
        <title>Paenibacillus lutrae sp. nov., A Chitinolytic Species Isolated from A River Otter in Castril Natural Park, Granada, Spain.</title>
        <authorList>
            <person name="Rodriguez M."/>
            <person name="Reina J.C."/>
            <person name="Bejar V."/>
            <person name="Llamas I."/>
        </authorList>
    </citation>
    <scope>NUCLEOTIDE SEQUENCE [LARGE SCALE GENOMIC DNA]</scope>
    <source>
        <strain evidence="2 3">N10</strain>
    </source>
</reference>
<evidence type="ECO:0000256" key="1">
    <source>
        <dbReference type="SAM" id="MobiDB-lite"/>
    </source>
</evidence>
<name>A0A7X3FGS1_9BACL</name>
<proteinExistence type="predicted"/>
<feature type="region of interest" description="Disordered" evidence="1">
    <location>
        <begin position="228"/>
        <end position="249"/>
    </location>
</feature>
<feature type="compositionally biased region" description="Low complexity" evidence="1">
    <location>
        <begin position="334"/>
        <end position="393"/>
    </location>
</feature>
<accession>A0A7X3FGS1</accession>
<feature type="compositionally biased region" description="Gly residues" evidence="1">
    <location>
        <begin position="320"/>
        <end position="333"/>
    </location>
</feature>
<dbReference type="Proteomes" id="UP000490800">
    <property type="component" value="Unassembled WGS sequence"/>
</dbReference>
<feature type="compositionally biased region" description="Polar residues" evidence="1">
    <location>
        <begin position="263"/>
        <end position="273"/>
    </location>
</feature>
<evidence type="ECO:0000313" key="3">
    <source>
        <dbReference type="Proteomes" id="UP000490800"/>
    </source>
</evidence>
<protein>
    <submittedName>
        <fullName evidence="2">Uncharacterized protein</fullName>
    </submittedName>
</protein>
<dbReference type="OrthoDB" id="2351076at2"/>
<evidence type="ECO:0000313" key="2">
    <source>
        <dbReference type="EMBL" id="MVO99178.1"/>
    </source>
</evidence>
<keyword evidence="3" id="KW-1185">Reference proteome</keyword>
<dbReference type="RefSeq" id="WP_157334041.1">
    <property type="nucleotide sequence ID" value="NZ_RHLK01000003.1"/>
</dbReference>
<feature type="region of interest" description="Disordered" evidence="1">
    <location>
        <begin position="262"/>
        <end position="481"/>
    </location>
</feature>
<comment type="caution">
    <text evidence="2">The sequence shown here is derived from an EMBL/GenBank/DDBJ whole genome shotgun (WGS) entry which is preliminary data.</text>
</comment>
<organism evidence="2 3">
    <name type="scientific">Paenibacillus lutrae</name>
    <dbReference type="NCBI Taxonomy" id="2078573"/>
    <lineage>
        <taxon>Bacteria</taxon>
        <taxon>Bacillati</taxon>
        <taxon>Bacillota</taxon>
        <taxon>Bacilli</taxon>
        <taxon>Bacillales</taxon>
        <taxon>Paenibacillaceae</taxon>
        <taxon>Paenibacillus</taxon>
    </lineage>
</organism>
<sequence length="723" mass="71295">MNISGMIRGLAGNVRAAEPKALELKPGQVVKGVVLQVYDNQEAQMSIDGVQVRVKLEAQMSQGQTAWLQVQPESPGGQIVLKPAAAAAVPVTDEELGQMLRQTGLKDTPVNRELVQLMRQNGLPLTKESAAPIQDIISRMPASAKPEQWLQTIGVALSKGLPMTTDTVSALHQTLFGKPFGDTLKDLSQAIQSALNKGMGEASGGSADKLLRQLGDVLRTLEQTAGSAAGKNASAGSGAGGQAAGSAAPGPGAALLGQGAANMSGQAPASTGGQAVVSAGTGQPAQGGSPAGGTIPAAGTASGAAHGGGAANAQVQLGGSAAGTGGPGPGPGAGTLPQGSGAPGQGPAARASGQSSGPAAAGQPAQAAVHAGSSTGAAGTAAGAAQGSNTASALPASGAGQGSTPPAALGAGSASAARGGQAPGPGAAPGAVQAQQAASGTGAEAPGRNPAGGASAAPAGTAPAEAGPARSAQPISGSQAAATDNGWVRELLRAVGVDHESRLLKQLGGSQAAAGAGLPGGARAAGDMPLAAWKPEAAETLKSLLLQLSTADGLPASLRDSVQQAVQHITGQQLLMSQDKSGMFTHMTLFVPLLNAEGQPTAAIHIQSRKGKRGELDAENCRLLFDLDMKSLGSTLVDVQVMNRIVSLQVFNDMPFIGELLNNSREEVGEALGKLGYQFLSLKASPFPDTAAKKDSANSLPLSRTMIDTIAPSVPYQGVDFRI</sequence>
<dbReference type="AlphaFoldDB" id="A0A7X3FGS1"/>